<comment type="similarity">
    <text evidence="2">Belongs to the APC3/CDC27 family.</text>
</comment>
<organism evidence="4 5">
    <name type="scientific">Achlya hypogyna</name>
    <name type="common">Oomycete</name>
    <name type="synonym">Protoachlya hypogyna</name>
    <dbReference type="NCBI Taxonomy" id="1202772"/>
    <lineage>
        <taxon>Eukaryota</taxon>
        <taxon>Sar</taxon>
        <taxon>Stramenopiles</taxon>
        <taxon>Oomycota</taxon>
        <taxon>Saprolegniomycetes</taxon>
        <taxon>Saprolegniales</taxon>
        <taxon>Achlyaceae</taxon>
        <taxon>Achlya</taxon>
    </lineage>
</organism>
<keyword evidence="5" id="KW-1185">Reference proteome</keyword>
<evidence type="ECO:0000256" key="1">
    <source>
        <dbReference type="ARBA" id="ARBA00022803"/>
    </source>
</evidence>
<accession>A0A1V9Z8H4</accession>
<dbReference type="Proteomes" id="UP000243579">
    <property type="component" value="Unassembled WGS sequence"/>
</dbReference>
<dbReference type="Pfam" id="PF14559">
    <property type="entry name" value="TPR_19"/>
    <property type="match status" value="1"/>
</dbReference>
<dbReference type="SMART" id="SM00028">
    <property type="entry name" value="TPR"/>
    <property type="match status" value="3"/>
</dbReference>
<evidence type="ECO:0000256" key="3">
    <source>
        <dbReference type="PROSITE-ProRule" id="PRU00339"/>
    </source>
</evidence>
<dbReference type="PROSITE" id="PS50005">
    <property type="entry name" value="TPR"/>
    <property type="match status" value="3"/>
</dbReference>
<reference evidence="4 5" key="1">
    <citation type="journal article" date="2014" name="Genome Biol. Evol.">
        <title>The secreted proteins of Achlya hypogyna and Thraustotheca clavata identify the ancestral oomycete secretome and reveal gene acquisitions by horizontal gene transfer.</title>
        <authorList>
            <person name="Misner I."/>
            <person name="Blouin N."/>
            <person name="Leonard G."/>
            <person name="Richards T.A."/>
            <person name="Lane C.E."/>
        </authorList>
    </citation>
    <scope>NUCLEOTIDE SEQUENCE [LARGE SCALE GENOMIC DNA]</scope>
    <source>
        <strain evidence="4 5">ATCC 48635</strain>
    </source>
</reference>
<dbReference type="OrthoDB" id="1914839at2759"/>
<dbReference type="InterPro" id="IPR019734">
    <property type="entry name" value="TPR_rpt"/>
</dbReference>
<evidence type="ECO:0000313" key="4">
    <source>
        <dbReference type="EMBL" id="OQR94207.1"/>
    </source>
</evidence>
<dbReference type="GO" id="GO:0051301">
    <property type="term" value="P:cell division"/>
    <property type="evidence" value="ECO:0007669"/>
    <property type="project" value="TreeGrafter"/>
</dbReference>
<name>A0A1V9Z8H4_ACHHY</name>
<dbReference type="AlphaFoldDB" id="A0A1V9Z8H4"/>
<dbReference type="PANTHER" id="PTHR12558:SF13">
    <property type="entry name" value="CELL DIVISION CYCLE PROTEIN 27 HOMOLOG"/>
    <property type="match status" value="1"/>
</dbReference>
<proteinExistence type="inferred from homology"/>
<protein>
    <submittedName>
        <fullName evidence="4">Uncharacterized protein</fullName>
    </submittedName>
</protein>
<feature type="repeat" description="TPR" evidence="3">
    <location>
        <begin position="9"/>
        <end position="42"/>
    </location>
</feature>
<evidence type="ECO:0000256" key="2">
    <source>
        <dbReference type="ARBA" id="ARBA00038210"/>
    </source>
</evidence>
<feature type="repeat" description="TPR" evidence="3">
    <location>
        <begin position="242"/>
        <end position="275"/>
    </location>
</feature>
<dbReference type="InterPro" id="IPR011990">
    <property type="entry name" value="TPR-like_helical_dom_sf"/>
</dbReference>
<feature type="repeat" description="TPR" evidence="3">
    <location>
        <begin position="43"/>
        <end position="76"/>
    </location>
</feature>
<sequence>MAKGGKANAAALLAKAEELVDQCQPELAIKFFQKAAALEPNNSEILDAIGELATEIDDPETALQAFHRSIELAPKSNPGKYLYAAQLLQGEESEQYTLQGINIMKELMPALPGIESTDESKLLRKQVCDAYCSLGELYMSDLCDADDAEAKCEFYLQEAMKYDMGLPEPTQALANLRLTQQRKDEACVCLDETYKRLSACDENTMPSLEFRTFTGKLLIEVEKYEQACDVLEGVMQEDDENAELWYLVGSCYKALEDYDSALEFLERCEKMLAKIKKDMGADFHLDAQLDDVRAMIASINEIEPIDAETEDHDMD</sequence>
<comment type="caution">
    <text evidence="4">The sequence shown here is derived from an EMBL/GenBank/DDBJ whole genome shotgun (WGS) entry which is preliminary data.</text>
</comment>
<evidence type="ECO:0000313" key="5">
    <source>
        <dbReference type="Proteomes" id="UP000243579"/>
    </source>
</evidence>
<dbReference type="STRING" id="1202772.A0A1V9Z8H4"/>
<dbReference type="Gene3D" id="1.25.40.10">
    <property type="entry name" value="Tetratricopeptide repeat domain"/>
    <property type="match status" value="2"/>
</dbReference>
<dbReference type="PANTHER" id="PTHR12558">
    <property type="entry name" value="CELL DIVISION CYCLE 16,23,27"/>
    <property type="match status" value="1"/>
</dbReference>
<dbReference type="SUPFAM" id="SSF48452">
    <property type="entry name" value="TPR-like"/>
    <property type="match status" value="1"/>
</dbReference>
<dbReference type="CDD" id="cd24142">
    <property type="entry name" value="ACL4-like"/>
    <property type="match status" value="1"/>
</dbReference>
<keyword evidence="1 3" id="KW-0802">TPR repeat</keyword>
<gene>
    <name evidence="4" type="ORF">ACHHYP_01616</name>
</gene>
<dbReference type="EMBL" id="JNBR01000371">
    <property type="protein sequence ID" value="OQR94207.1"/>
    <property type="molecule type" value="Genomic_DNA"/>
</dbReference>